<evidence type="ECO:0000313" key="3">
    <source>
        <dbReference type="Proteomes" id="UP000002051"/>
    </source>
</evidence>
<dbReference type="AlphaFoldDB" id="G7JS53"/>
<dbReference type="eggNOG" id="KOG0438">
    <property type="taxonomic scope" value="Eukaryota"/>
</dbReference>
<dbReference type="GO" id="GO:0005840">
    <property type="term" value="C:ribosome"/>
    <property type="evidence" value="ECO:0007669"/>
    <property type="project" value="UniProtKB-KW"/>
</dbReference>
<dbReference type="Proteomes" id="UP000002051">
    <property type="component" value="Chromosome 4"/>
</dbReference>
<sequence length="66" mass="7581">MAVHSTSNNFNCLIYGQRHCVKGRNARGIFTGIEGGDHKCLYCKIDFRKNEIDIYGQNVTNEYIRP</sequence>
<reference evidence="1 3" key="1">
    <citation type="journal article" date="2011" name="Nature">
        <title>The Medicago genome provides insight into the evolution of rhizobial symbioses.</title>
        <authorList>
            <person name="Young N.D."/>
            <person name="Debelle F."/>
            <person name="Oldroyd G.E."/>
            <person name="Geurts R."/>
            <person name="Cannon S.B."/>
            <person name="Udvardi M.K."/>
            <person name="Benedito V.A."/>
            <person name="Mayer K.F."/>
            <person name="Gouzy J."/>
            <person name="Schoof H."/>
            <person name="Van de Peer Y."/>
            <person name="Proost S."/>
            <person name="Cook D.R."/>
            <person name="Meyers B.C."/>
            <person name="Spannagl M."/>
            <person name="Cheung F."/>
            <person name="De Mita S."/>
            <person name="Krishnakumar V."/>
            <person name="Gundlach H."/>
            <person name="Zhou S."/>
            <person name="Mudge J."/>
            <person name="Bharti A.K."/>
            <person name="Murray J.D."/>
            <person name="Naoumkina M.A."/>
            <person name="Rosen B."/>
            <person name="Silverstein K.A."/>
            <person name="Tang H."/>
            <person name="Rombauts S."/>
            <person name="Zhao P.X."/>
            <person name="Zhou P."/>
            <person name="Barbe V."/>
            <person name="Bardou P."/>
            <person name="Bechner M."/>
            <person name="Bellec A."/>
            <person name="Berger A."/>
            <person name="Berges H."/>
            <person name="Bidwell S."/>
            <person name="Bisseling T."/>
            <person name="Choisne N."/>
            <person name="Couloux A."/>
            <person name="Denny R."/>
            <person name="Deshpande S."/>
            <person name="Dai X."/>
            <person name="Doyle J.J."/>
            <person name="Dudez A.M."/>
            <person name="Farmer A.D."/>
            <person name="Fouteau S."/>
            <person name="Franken C."/>
            <person name="Gibelin C."/>
            <person name="Gish J."/>
            <person name="Goldstein S."/>
            <person name="Gonzalez A.J."/>
            <person name="Green P.J."/>
            <person name="Hallab A."/>
            <person name="Hartog M."/>
            <person name="Hua A."/>
            <person name="Humphray S.J."/>
            <person name="Jeong D.H."/>
            <person name="Jing Y."/>
            <person name="Jocker A."/>
            <person name="Kenton S.M."/>
            <person name="Kim D.J."/>
            <person name="Klee K."/>
            <person name="Lai H."/>
            <person name="Lang C."/>
            <person name="Lin S."/>
            <person name="Macmil S.L."/>
            <person name="Magdelenat G."/>
            <person name="Matthews L."/>
            <person name="McCorrison J."/>
            <person name="Monaghan E.L."/>
            <person name="Mun J.H."/>
            <person name="Najar F.Z."/>
            <person name="Nicholson C."/>
            <person name="Noirot C."/>
            <person name="O'Bleness M."/>
            <person name="Paule C.R."/>
            <person name="Poulain J."/>
            <person name="Prion F."/>
            <person name="Qin B."/>
            <person name="Qu C."/>
            <person name="Retzel E.F."/>
            <person name="Riddle C."/>
            <person name="Sallet E."/>
            <person name="Samain S."/>
            <person name="Samson N."/>
            <person name="Sanders I."/>
            <person name="Saurat O."/>
            <person name="Scarpelli C."/>
            <person name="Schiex T."/>
            <person name="Segurens B."/>
            <person name="Severin A.J."/>
            <person name="Sherrier D.J."/>
            <person name="Shi R."/>
            <person name="Sims S."/>
            <person name="Singer S.R."/>
            <person name="Sinharoy S."/>
            <person name="Sterck L."/>
            <person name="Viollet A."/>
            <person name="Wang B.B."/>
            <person name="Wang K."/>
            <person name="Wang M."/>
            <person name="Wang X."/>
            <person name="Warfsmann J."/>
            <person name="Weissenbach J."/>
            <person name="White D.D."/>
            <person name="White J.D."/>
            <person name="Wiley G.B."/>
            <person name="Wincker P."/>
            <person name="Xing Y."/>
            <person name="Yang L."/>
            <person name="Yao Z."/>
            <person name="Ying F."/>
            <person name="Zhai J."/>
            <person name="Zhou L."/>
            <person name="Zuber A."/>
            <person name="Denarie J."/>
            <person name="Dixon R.A."/>
            <person name="May G.D."/>
            <person name="Schwartz D.C."/>
            <person name="Rogers J."/>
            <person name="Quetier F."/>
            <person name="Town C.D."/>
            <person name="Roe B.A."/>
        </authorList>
    </citation>
    <scope>NUCLEOTIDE SEQUENCE [LARGE SCALE GENOMIC DNA]</scope>
    <source>
        <strain evidence="1">A17</strain>
        <strain evidence="2 3">cv. Jemalong A17</strain>
    </source>
</reference>
<keyword evidence="3" id="KW-1185">Reference proteome</keyword>
<dbReference type="HOGENOM" id="CLU_2834985_0_0_1"/>
<reference evidence="1 3" key="2">
    <citation type="journal article" date="2014" name="BMC Genomics">
        <title>An improved genome release (version Mt4.0) for the model legume Medicago truncatula.</title>
        <authorList>
            <person name="Tang H."/>
            <person name="Krishnakumar V."/>
            <person name="Bidwell S."/>
            <person name="Rosen B."/>
            <person name="Chan A."/>
            <person name="Zhou S."/>
            <person name="Gentzbittel L."/>
            <person name="Childs K.L."/>
            <person name="Yandell M."/>
            <person name="Gundlach H."/>
            <person name="Mayer K.F."/>
            <person name="Schwartz D.C."/>
            <person name="Town C.D."/>
        </authorList>
    </citation>
    <scope>GENOME REANNOTATION</scope>
    <source>
        <strain evidence="2 3">cv. Jemalong A17</strain>
    </source>
</reference>
<dbReference type="EMBL" id="CM001220">
    <property type="protein sequence ID" value="AES92151.1"/>
    <property type="molecule type" value="Genomic_DNA"/>
</dbReference>
<keyword evidence="1" id="KW-0689">Ribosomal protein</keyword>
<protein>
    <submittedName>
        <fullName evidence="1">50S ribosomal protein L2</fullName>
    </submittedName>
</protein>
<dbReference type="OMA" id="GRIVTIW"/>
<accession>G7JS53</accession>
<organism evidence="1 3">
    <name type="scientific">Medicago truncatula</name>
    <name type="common">Barrel medic</name>
    <name type="synonym">Medicago tribuloides</name>
    <dbReference type="NCBI Taxonomy" id="3880"/>
    <lineage>
        <taxon>Eukaryota</taxon>
        <taxon>Viridiplantae</taxon>
        <taxon>Streptophyta</taxon>
        <taxon>Embryophyta</taxon>
        <taxon>Tracheophyta</taxon>
        <taxon>Spermatophyta</taxon>
        <taxon>Magnoliopsida</taxon>
        <taxon>eudicotyledons</taxon>
        <taxon>Gunneridae</taxon>
        <taxon>Pentapetalae</taxon>
        <taxon>rosids</taxon>
        <taxon>fabids</taxon>
        <taxon>Fabales</taxon>
        <taxon>Fabaceae</taxon>
        <taxon>Papilionoideae</taxon>
        <taxon>50 kb inversion clade</taxon>
        <taxon>NPAAA clade</taxon>
        <taxon>Hologalegina</taxon>
        <taxon>IRL clade</taxon>
        <taxon>Trifolieae</taxon>
        <taxon>Medicago</taxon>
    </lineage>
</organism>
<proteinExistence type="predicted"/>
<name>G7JS53_MEDTR</name>
<evidence type="ECO:0000313" key="1">
    <source>
        <dbReference type="EMBL" id="AES92151.1"/>
    </source>
</evidence>
<keyword evidence="1" id="KW-0687">Ribonucleoprotein</keyword>
<evidence type="ECO:0000313" key="2">
    <source>
        <dbReference type="EnsemblPlants" id="AES92151"/>
    </source>
</evidence>
<gene>
    <name evidence="1" type="ordered locus">MTR_4g124720</name>
</gene>
<dbReference type="EnsemblPlants" id="AES92151">
    <property type="protein sequence ID" value="AES92151"/>
    <property type="gene ID" value="MTR_4g124720"/>
</dbReference>
<reference evidence="2" key="3">
    <citation type="submission" date="2015-04" db="UniProtKB">
        <authorList>
            <consortium name="EnsemblPlants"/>
        </authorList>
    </citation>
    <scope>IDENTIFICATION</scope>
    <source>
        <strain evidence="2">cv. Jemalong A17</strain>
    </source>
</reference>
<dbReference type="PaxDb" id="3880-AES92151"/>
<dbReference type="Gene3D" id="2.40.50.140">
    <property type="entry name" value="Nucleic acid-binding proteins"/>
    <property type="match status" value="1"/>
</dbReference>
<dbReference type="STRING" id="3880.G7JS53"/>
<dbReference type="InterPro" id="IPR012340">
    <property type="entry name" value="NA-bd_OB-fold"/>
</dbReference>